<dbReference type="EMBL" id="FWXY01000030">
    <property type="protein sequence ID" value="SMD08348.1"/>
    <property type="molecule type" value="Genomic_DNA"/>
</dbReference>
<proteinExistence type="predicted"/>
<evidence type="ECO:0000313" key="1">
    <source>
        <dbReference type="EMBL" id="SMD08348.1"/>
    </source>
</evidence>
<name>A0A1W2EGT1_9BACT</name>
<dbReference type="STRING" id="1121400.SAMN02746065_13029"/>
<protein>
    <submittedName>
        <fullName evidence="1">Uncharacterized protein</fullName>
    </submittedName>
</protein>
<dbReference type="Proteomes" id="UP000192418">
    <property type="component" value="Unassembled WGS sequence"/>
</dbReference>
<dbReference type="AlphaFoldDB" id="A0A1W2EGT1"/>
<keyword evidence="2" id="KW-1185">Reference proteome</keyword>
<reference evidence="1 2" key="1">
    <citation type="submission" date="2017-04" db="EMBL/GenBank/DDBJ databases">
        <authorList>
            <person name="Afonso C.L."/>
            <person name="Miller P.J."/>
            <person name="Scott M.A."/>
            <person name="Spackman E."/>
            <person name="Goraichik I."/>
            <person name="Dimitrov K.M."/>
            <person name="Suarez D.L."/>
            <person name="Swayne D.E."/>
        </authorList>
    </citation>
    <scope>NUCLEOTIDE SEQUENCE [LARGE SCALE GENOMIC DNA]</scope>
    <source>
        <strain evidence="1 2">DSM 3385</strain>
    </source>
</reference>
<accession>A0A1W2EGT1</accession>
<organism evidence="1 2">
    <name type="scientific">Desulfocicer vacuolatum DSM 3385</name>
    <dbReference type="NCBI Taxonomy" id="1121400"/>
    <lineage>
        <taxon>Bacteria</taxon>
        <taxon>Pseudomonadati</taxon>
        <taxon>Thermodesulfobacteriota</taxon>
        <taxon>Desulfobacteria</taxon>
        <taxon>Desulfobacterales</taxon>
        <taxon>Desulfobacteraceae</taxon>
        <taxon>Desulfocicer</taxon>
    </lineage>
</organism>
<gene>
    <name evidence="1" type="ORF">SAMN02746065_13029</name>
</gene>
<sequence length="46" mass="5344">MQPVLPFFTPALQNTQNVLTVYHNVRLMFSNKQNHTGKKINVNEKC</sequence>
<evidence type="ECO:0000313" key="2">
    <source>
        <dbReference type="Proteomes" id="UP000192418"/>
    </source>
</evidence>